<dbReference type="Pfam" id="PF01750">
    <property type="entry name" value="HycI"/>
    <property type="match status" value="1"/>
</dbReference>
<name>A0A0X8V9C2_ANAPI</name>
<dbReference type="PANTHER" id="PTHR30302">
    <property type="entry name" value="HYDROGENASE 1 MATURATION PROTEASE"/>
    <property type="match status" value="1"/>
</dbReference>
<gene>
    <name evidence="5" type="ORF">CPRO_08770</name>
    <name evidence="6" type="ORF">SAMN02745151_00606</name>
</gene>
<evidence type="ECO:0000256" key="3">
    <source>
        <dbReference type="ARBA" id="ARBA00022750"/>
    </source>
</evidence>
<evidence type="ECO:0000313" key="8">
    <source>
        <dbReference type="Proteomes" id="UP000184204"/>
    </source>
</evidence>
<dbReference type="Gene3D" id="3.40.50.1450">
    <property type="entry name" value="HybD-like"/>
    <property type="match status" value="1"/>
</dbReference>
<organism evidence="6 8">
    <name type="scientific">Anaerotignum propionicum DSM 1682</name>
    <dbReference type="NCBI Taxonomy" id="991789"/>
    <lineage>
        <taxon>Bacteria</taxon>
        <taxon>Bacillati</taxon>
        <taxon>Bacillota</taxon>
        <taxon>Clostridia</taxon>
        <taxon>Lachnospirales</taxon>
        <taxon>Anaerotignaceae</taxon>
        <taxon>Anaerotignum</taxon>
    </lineage>
</organism>
<keyword evidence="7" id="KW-1185">Reference proteome</keyword>
<dbReference type="GO" id="GO:0008047">
    <property type="term" value="F:enzyme activator activity"/>
    <property type="evidence" value="ECO:0007669"/>
    <property type="project" value="InterPro"/>
</dbReference>
<keyword evidence="2 6" id="KW-0645">Protease</keyword>
<dbReference type="PRINTS" id="PR00446">
    <property type="entry name" value="HYDRGNUPTAKE"/>
</dbReference>
<evidence type="ECO:0000256" key="1">
    <source>
        <dbReference type="ARBA" id="ARBA00006814"/>
    </source>
</evidence>
<dbReference type="Proteomes" id="UP000068026">
    <property type="component" value="Chromosome"/>
</dbReference>
<dbReference type="EMBL" id="CP014223">
    <property type="protein sequence ID" value="AMJ40477.1"/>
    <property type="molecule type" value="Genomic_DNA"/>
</dbReference>
<keyword evidence="4" id="KW-0378">Hydrolase</keyword>
<dbReference type="EMBL" id="FQUA01000002">
    <property type="protein sequence ID" value="SHE41051.1"/>
    <property type="molecule type" value="Genomic_DNA"/>
</dbReference>
<reference evidence="8" key="4">
    <citation type="submission" date="2016-11" db="EMBL/GenBank/DDBJ databases">
        <authorList>
            <person name="Jaros S."/>
            <person name="Januszkiewicz K."/>
            <person name="Wedrychowicz H."/>
        </authorList>
    </citation>
    <scope>NUCLEOTIDE SEQUENCE [LARGE SCALE GENOMIC DNA]</scope>
    <source>
        <strain evidence="8">DSM 1682</strain>
    </source>
</reference>
<dbReference type="PANTHER" id="PTHR30302:SF1">
    <property type="entry name" value="HYDROGENASE 2 MATURATION PROTEASE"/>
    <property type="match status" value="1"/>
</dbReference>
<comment type="similarity">
    <text evidence="1">Belongs to the peptidase A31 family.</text>
</comment>
<dbReference type="Proteomes" id="UP000184204">
    <property type="component" value="Unassembled WGS sequence"/>
</dbReference>
<reference evidence="5 7" key="1">
    <citation type="journal article" date="2016" name="Genome Announc.">
        <title>Complete Genome Sequence of the Amino Acid-Fermenting Clostridium propionicum X2 (DSM 1682).</title>
        <authorList>
            <person name="Poehlein A."/>
            <person name="Schlien K."/>
            <person name="Chowdhury N.P."/>
            <person name="Gottschalk G."/>
            <person name="Buckel W."/>
            <person name="Daniel R."/>
        </authorList>
    </citation>
    <scope>NUCLEOTIDE SEQUENCE [LARGE SCALE GENOMIC DNA]</scope>
    <source>
        <strain evidence="5 7">X2</strain>
    </source>
</reference>
<dbReference type="InterPro" id="IPR023430">
    <property type="entry name" value="Pept_HybD-like_dom_sf"/>
</dbReference>
<dbReference type="InterPro" id="IPR000671">
    <property type="entry name" value="Peptidase_A31"/>
</dbReference>
<reference evidence="6" key="3">
    <citation type="submission" date="2016-11" db="EMBL/GenBank/DDBJ databases">
        <authorList>
            <person name="Varghese N."/>
            <person name="Submissions S."/>
        </authorList>
    </citation>
    <scope>NUCLEOTIDE SEQUENCE</scope>
    <source>
        <strain evidence="6">DSM 1682</strain>
    </source>
</reference>
<dbReference type="CDD" id="cd00518">
    <property type="entry name" value="H2MP"/>
    <property type="match status" value="1"/>
</dbReference>
<evidence type="ECO:0000313" key="7">
    <source>
        <dbReference type="Proteomes" id="UP000068026"/>
    </source>
</evidence>
<evidence type="ECO:0000256" key="4">
    <source>
        <dbReference type="ARBA" id="ARBA00022801"/>
    </source>
</evidence>
<dbReference type="SUPFAM" id="SSF53163">
    <property type="entry name" value="HybD-like"/>
    <property type="match status" value="1"/>
</dbReference>
<evidence type="ECO:0000256" key="2">
    <source>
        <dbReference type="ARBA" id="ARBA00022670"/>
    </source>
</evidence>
<dbReference type="GO" id="GO:0016485">
    <property type="term" value="P:protein processing"/>
    <property type="evidence" value="ECO:0007669"/>
    <property type="project" value="TreeGrafter"/>
</dbReference>
<evidence type="ECO:0000313" key="5">
    <source>
        <dbReference type="EMBL" id="AMJ40477.1"/>
    </source>
</evidence>
<keyword evidence="3" id="KW-0064">Aspartyl protease</keyword>
<sequence>MEDSASVKEIQSENGVGVMIKLVAIGNRFMKDDGIAIEVAEHLEERLKKRKIDVVIGETDCQSAFYSIHQEDYVFILDAFYEGGEPGTIHVLSLEEAIGKSSGSPMQHDMSMIDMMRLYHCKWKGYLIGVEIGEVGFGEGLSPILQERFQEICLEVEKNIIKIILEEINYA</sequence>
<protein>
    <submittedName>
        <fullName evidence="5">Hydrogenase 2 maturation endopeptidase</fullName>
    </submittedName>
    <submittedName>
        <fullName evidence="6">Hydrogenase maturation protease</fullName>
    </submittedName>
</protein>
<proteinExistence type="inferred from homology"/>
<accession>A0A0X8V9C2</accession>
<dbReference type="GO" id="GO:0004190">
    <property type="term" value="F:aspartic-type endopeptidase activity"/>
    <property type="evidence" value="ECO:0007669"/>
    <property type="project" value="UniProtKB-KW"/>
</dbReference>
<reference evidence="7" key="2">
    <citation type="submission" date="2016-01" db="EMBL/GenBank/DDBJ databases">
        <authorList>
            <person name="Poehlein A."/>
            <person name="Schlien K."/>
            <person name="Gottschalk G."/>
            <person name="Buckel W."/>
            <person name="Daniel R."/>
        </authorList>
    </citation>
    <scope>NUCLEOTIDE SEQUENCE [LARGE SCALE GENOMIC DNA]</scope>
    <source>
        <strain evidence="7">X2</strain>
    </source>
</reference>
<dbReference type="KEGG" id="cpro:CPRO_08770"/>
<dbReference type="NCBIfam" id="TIGR00072">
    <property type="entry name" value="hydrog_prot"/>
    <property type="match status" value="1"/>
</dbReference>
<evidence type="ECO:0000313" key="6">
    <source>
        <dbReference type="EMBL" id="SHE41051.1"/>
    </source>
</evidence>
<dbReference type="AlphaFoldDB" id="A0A0X8V9C2"/>